<dbReference type="KEGG" id="plue:EWM63_01085"/>
<reference evidence="1 2" key="1">
    <citation type="submission" date="2019-02" db="EMBL/GenBank/DDBJ databases">
        <title>Draft Genome Sequences of Six Type Strains of the Genus Massilia.</title>
        <authorList>
            <person name="Miess H."/>
            <person name="Frediansyhah A."/>
            <person name="Gross H."/>
        </authorList>
    </citation>
    <scope>NUCLEOTIDE SEQUENCE [LARGE SCALE GENOMIC DNA]</scope>
    <source>
        <strain evidence="1 2">DSM 17473</strain>
    </source>
</reference>
<keyword evidence="2" id="KW-1185">Reference proteome</keyword>
<name>A0A4P6KSZ2_9BURK</name>
<organism evidence="1 2">
    <name type="scientific">Pseudoduganella lutea</name>
    <dbReference type="NCBI Taxonomy" id="321985"/>
    <lineage>
        <taxon>Bacteria</taxon>
        <taxon>Pseudomonadati</taxon>
        <taxon>Pseudomonadota</taxon>
        <taxon>Betaproteobacteria</taxon>
        <taxon>Burkholderiales</taxon>
        <taxon>Oxalobacteraceae</taxon>
        <taxon>Telluria group</taxon>
        <taxon>Pseudoduganella</taxon>
    </lineage>
</organism>
<dbReference type="Proteomes" id="UP000290637">
    <property type="component" value="Chromosome"/>
</dbReference>
<dbReference type="EMBL" id="CP035913">
    <property type="protein sequence ID" value="QBE61764.1"/>
    <property type="molecule type" value="Genomic_DNA"/>
</dbReference>
<sequence length="418" mass="47552">MRRSGNRYNHLFADTDLQHQLDITLHELCTTVDNIPAERFLNTAHDDLIAHLVEKFSVEQVNLQRDQMSVEATETKVDVSQDHNRWIEDRSRPFYRPGQKIVVHLPFICEAPLLKARPSTYTTSSPIAEVTGQEIILTYDIADDVTRDIKPDLDATIAQIEQYLNWQAPQIFAHNARLQGAADTAINERRRRLLANTRRLTNLGIPVRTRADAPATYTIPTVRKKALPTLPIATTAPFEPEPTWAMDQYEHALNVIQQMTLVMERSPSAFSTMDEEALRQHFLVQLNGQFEGRATGETFNLNGKTDILLREGARNAFIAECKFWKGPKKFREAIDQLLGYTAWRDSKTAILVFNRGTATSTVLEGVKDVCESHPNLKRVVNWPHSSGYRYIFHQNGDRNREFLMTVLVFDVPADAAAS</sequence>
<evidence type="ECO:0000313" key="1">
    <source>
        <dbReference type="EMBL" id="QBE61764.1"/>
    </source>
</evidence>
<dbReference type="RefSeq" id="WP_130184901.1">
    <property type="nucleotide sequence ID" value="NZ_CP035913.1"/>
</dbReference>
<protein>
    <submittedName>
        <fullName evidence="1">Uncharacterized protein</fullName>
    </submittedName>
</protein>
<evidence type="ECO:0000313" key="2">
    <source>
        <dbReference type="Proteomes" id="UP000290637"/>
    </source>
</evidence>
<gene>
    <name evidence="1" type="ORF">EWM63_01085</name>
</gene>
<proteinExistence type="predicted"/>
<dbReference type="OrthoDB" id="5447244at2"/>
<dbReference type="AlphaFoldDB" id="A0A4P6KSZ2"/>
<accession>A0A4P6KSZ2</accession>